<dbReference type="Gene3D" id="1.10.472.10">
    <property type="entry name" value="Cyclin-like"/>
    <property type="match status" value="2"/>
</dbReference>
<dbReference type="SMART" id="SM00385">
    <property type="entry name" value="CYCLIN"/>
    <property type="match status" value="2"/>
</dbReference>
<dbReference type="SUPFAM" id="SSF47954">
    <property type="entry name" value="Cyclin-like"/>
    <property type="match status" value="2"/>
</dbReference>
<keyword evidence="1" id="KW-0132">Cell division</keyword>
<dbReference type="InterPro" id="IPR048258">
    <property type="entry name" value="Cyclins_cyclin-box"/>
</dbReference>
<dbReference type="FunFam" id="1.10.472.10:FF:000001">
    <property type="entry name" value="G2/mitotic-specific cyclin"/>
    <property type="match status" value="1"/>
</dbReference>
<feature type="domain" description="Cyclin-like" evidence="5">
    <location>
        <begin position="113"/>
        <end position="197"/>
    </location>
</feature>
<proteinExistence type="inferred from homology"/>
<dbReference type="PANTHER" id="PTHR10177">
    <property type="entry name" value="CYCLINS"/>
    <property type="match status" value="1"/>
</dbReference>
<dbReference type="EMBL" id="JADGJQ010000019">
    <property type="protein sequence ID" value="KAJ3179897.1"/>
    <property type="molecule type" value="Genomic_DNA"/>
</dbReference>
<dbReference type="InterPro" id="IPR036915">
    <property type="entry name" value="Cyclin-like_sf"/>
</dbReference>
<keyword evidence="3" id="KW-0131">Cell cycle</keyword>
<sequence length="330" mass="37151">MNEMFRAKVVRIMTPRRSLRLSANGRAVLPAAPLAPKCSQVFPDHVTPEAAIYEICSNGANPFEVELVFLPEYAEEIHAYLRYKEGATCPLSSYAGTAVQPELTWDMRRVLVNWLVQLHAHFNFAAETFYLAVNVMDRFLAKRTVLVHNFHLVAVCALMVAAKYEQATAPPLSTMAAVCEDQYGVGVIKTAERYLLAKLQYDLGWPGPLTFVRRINEGDGFDPRHRILAKYLLELAQLDERFVGIKPSVLAAAAYLAACKILNLAWTDKHTRLATYCPEQLFPYVSALLEGCYMFSESAVCEKYSRDEYYNIARTLPEYLNSAGFVQRGS</sequence>
<organism evidence="7 8">
    <name type="scientific">Geranomyces variabilis</name>
    <dbReference type="NCBI Taxonomy" id="109894"/>
    <lineage>
        <taxon>Eukaryota</taxon>
        <taxon>Fungi</taxon>
        <taxon>Fungi incertae sedis</taxon>
        <taxon>Chytridiomycota</taxon>
        <taxon>Chytridiomycota incertae sedis</taxon>
        <taxon>Chytridiomycetes</taxon>
        <taxon>Spizellomycetales</taxon>
        <taxon>Powellomycetaceae</taxon>
        <taxon>Geranomyces</taxon>
    </lineage>
</organism>
<name>A0AAD5TMS9_9FUNG</name>
<comment type="caution">
    <text evidence="7">The sequence shown here is derived from an EMBL/GenBank/DDBJ whole genome shotgun (WGS) entry which is preliminary data.</text>
</comment>
<dbReference type="InterPro" id="IPR006671">
    <property type="entry name" value="Cyclin_N"/>
</dbReference>
<evidence type="ECO:0000256" key="1">
    <source>
        <dbReference type="ARBA" id="ARBA00022618"/>
    </source>
</evidence>
<dbReference type="Proteomes" id="UP001212152">
    <property type="component" value="Unassembled WGS sequence"/>
</dbReference>
<evidence type="ECO:0000256" key="3">
    <source>
        <dbReference type="ARBA" id="ARBA00023306"/>
    </source>
</evidence>
<reference evidence="7" key="1">
    <citation type="submission" date="2020-05" db="EMBL/GenBank/DDBJ databases">
        <title>Phylogenomic resolution of chytrid fungi.</title>
        <authorList>
            <person name="Stajich J.E."/>
            <person name="Amses K."/>
            <person name="Simmons R."/>
            <person name="Seto K."/>
            <person name="Myers J."/>
            <person name="Bonds A."/>
            <person name="Quandt C.A."/>
            <person name="Barry K."/>
            <person name="Liu P."/>
            <person name="Grigoriev I."/>
            <person name="Longcore J.E."/>
            <person name="James T.Y."/>
        </authorList>
    </citation>
    <scope>NUCLEOTIDE SEQUENCE</scope>
    <source>
        <strain evidence="7">JEL0379</strain>
    </source>
</reference>
<evidence type="ECO:0000256" key="4">
    <source>
        <dbReference type="RuleBase" id="RU000383"/>
    </source>
</evidence>
<keyword evidence="2 4" id="KW-0195">Cyclin</keyword>
<evidence type="ECO:0000313" key="7">
    <source>
        <dbReference type="EMBL" id="KAJ3179897.1"/>
    </source>
</evidence>
<dbReference type="PROSITE" id="PS00292">
    <property type="entry name" value="CYCLINS"/>
    <property type="match status" value="1"/>
</dbReference>
<dbReference type="InterPro" id="IPR004367">
    <property type="entry name" value="Cyclin_C-dom"/>
</dbReference>
<feature type="domain" description="Cyclin C-terminal" evidence="6">
    <location>
        <begin position="206"/>
        <end position="318"/>
    </location>
</feature>
<feature type="domain" description="Cyclin-like" evidence="5">
    <location>
        <begin position="210"/>
        <end position="290"/>
    </location>
</feature>
<gene>
    <name evidence="7" type="ORF">HDU87_002465</name>
</gene>
<dbReference type="Pfam" id="PF00134">
    <property type="entry name" value="Cyclin_N"/>
    <property type="match status" value="1"/>
</dbReference>
<evidence type="ECO:0000256" key="2">
    <source>
        <dbReference type="ARBA" id="ARBA00023127"/>
    </source>
</evidence>
<evidence type="ECO:0008006" key="9">
    <source>
        <dbReference type="Google" id="ProtNLM"/>
    </source>
</evidence>
<comment type="similarity">
    <text evidence="4">Belongs to the cyclin family.</text>
</comment>
<keyword evidence="8" id="KW-1185">Reference proteome</keyword>
<dbReference type="InterPro" id="IPR013763">
    <property type="entry name" value="Cyclin-like_dom"/>
</dbReference>
<evidence type="ECO:0000259" key="6">
    <source>
        <dbReference type="SMART" id="SM01332"/>
    </source>
</evidence>
<evidence type="ECO:0000313" key="8">
    <source>
        <dbReference type="Proteomes" id="UP001212152"/>
    </source>
</evidence>
<dbReference type="SMART" id="SM01332">
    <property type="entry name" value="Cyclin_C"/>
    <property type="match status" value="1"/>
</dbReference>
<dbReference type="Pfam" id="PF02984">
    <property type="entry name" value="Cyclin_C"/>
    <property type="match status" value="1"/>
</dbReference>
<dbReference type="AlphaFoldDB" id="A0AAD5TMS9"/>
<dbReference type="GO" id="GO:0051301">
    <property type="term" value="P:cell division"/>
    <property type="evidence" value="ECO:0007669"/>
    <property type="project" value="UniProtKB-KW"/>
</dbReference>
<accession>A0AAD5TMS9</accession>
<protein>
    <recommendedName>
        <fullName evidence="9">Cyclin N-terminal domain-containing protein</fullName>
    </recommendedName>
</protein>
<dbReference type="InterPro" id="IPR039361">
    <property type="entry name" value="Cyclin"/>
</dbReference>
<evidence type="ECO:0000259" key="5">
    <source>
        <dbReference type="SMART" id="SM00385"/>
    </source>
</evidence>